<proteinExistence type="predicted"/>
<keyword evidence="2" id="KW-1185">Reference proteome</keyword>
<gene>
    <name evidence="1" type="ORF">LAZ67_22001544</name>
</gene>
<evidence type="ECO:0000313" key="1">
    <source>
        <dbReference type="EMBL" id="UYV82959.1"/>
    </source>
</evidence>
<dbReference type="EMBL" id="CP092884">
    <property type="protein sequence ID" value="UYV82959.1"/>
    <property type="molecule type" value="Genomic_DNA"/>
</dbReference>
<protein>
    <submittedName>
        <fullName evidence="1">WDR62</fullName>
    </submittedName>
</protein>
<sequence length="71" mass="7860">MVAEFSHYVLSAILSLQPQDILTVKLERVLGFTVASNAALDCDETSGNIAYPAGKMLFKELLSEKYVHPQF</sequence>
<organism evidence="1 2">
    <name type="scientific">Cordylochernes scorpioides</name>
    <dbReference type="NCBI Taxonomy" id="51811"/>
    <lineage>
        <taxon>Eukaryota</taxon>
        <taxon>Metazoa</taxon>
        <taxon>Ecdysozoa</taxon>
        <taxon>Arthropoda</taxon>
        <taxon>Chelicerata</taxon>
        <taxon>Arachnida</taxon>
        <taxon>Pseudoscorpiones</taxon>
        <taxon>Cheliferoidea</taxon>
        <taxon>Chernetidae</taxon>
        <taxon>Cordylochernes</taxon>
    </lineage>
</organism>
<dbReference type="Proteomes" id="UP001235939">
    <property type="component" value="Chromosome 22"/>
</dbReference>
<evidence type="ECO:0000313" key="2">
    <source>
        <dbReference type="Proteomes" id="UP001235939"/>
    </source>
</evidence>
<accession>A0ABY6LQ27</accession>
<name>A0ABY6LQ27_9ARAC</name>
<reference evidence="1 2" key="1">
    <citation type="submission" date="2022-03" db="EMBL/GenBank/DDBJ databases">
        <title>A chromosomal length assembly of Cordylochernes scorpioides.</title>
        <authorList>
            <person name="Zeh D."/>
            <person name="Zeh J."/>
        </authorList>
    </citation>
    <scope>NUCLEOTIDE SEQUENCE [LARGE SCALE GENOMIC DNA]</scope>
    <source>
        <strain evidence="1">IN4F17</strain>
        <tissue evidence="1">Whole Body</tissue>
    </source>
</reference>